<feature type="domain" description="ABC transporter" evidence="4">
    <location>
        <begin position="4"/>
        <end position="231"/>
    </location>
</feature>
<keyword evidence="6" id="KW-1185">Reference proteome</keyword>
<keyword evidence="3 5" id="KW-0067">ATP-binding</keyword>
<dbReference type="Gene3D" id="3.40.50.300">
    <property type="entry name" value="P-loop containing nucleotide triphosphate hydrolases"/>
    <property type="match status" value="1"/>
</dbReference>
<accession>A0ABP7EC44</accession>
<dbReference type="RefSeq" id="WP_344965258.1">
    <property type="nucleotide sequence ID" value="NZ_BAABDS010000039.1"/>
</dbReference>
<dbReference type="PANTHER" id="PTHR42939">
    <property type="entry name" value="ABC TRANSPORTER ATP-BINDING PROTEIN ALBC-RELATED"/>
    <property type="match status" value="1"/>
</dbReference>
<dbReference type="SMART" id="SM00382">
    <property type="entry name" value="AAA"/>
    <property type="match status" value="1"/>
</dbReference>
<gene>
    <name evidence="5" type="ORF">GCM10022421_26320</name>
</gene>
<dbReference type="InterPro" id="IPR051782">
    <property type="entry name" value="ABC_Transporter_VariousFunc"/>
</dbReference>
<dbReference type="InterPro" id="IPR003439">
    <property type="entry name" value="ABC_transporter-like_ATP-bd"/>
</dbReference>
<dbReference type="InterPro" id="IPR017871">
    <property type="entry name" value="ABC_transporter-like_CS"/>
</dbReference>
<dbReference type="SUPFAM" id="SSF52540">
    <property type="entry name" value="P-loop containing nucleoside triphosphate hydrolases"/>
    <property type="match status" value="1"/>
</dbReference>
<dbReference type="GO" id="GO:0005524">
    <property type="term" value="F:ATP binding"/>
    <property type="evidence" value="ECO:0007669"/>
    <property type="project" value="UniProtKB-KW"/>
</dbReference>
<name>A0ABP7EC44_9GAMM</name>
<keyword evidence="1" id="KW-0813">Transport</keyword>
<evidence type="ECO:0000256" key="2">
    <source>
        <dbReference type="ARBA" id="ARBA00022741"/>
    </source>
</evidence>
<evidence type="ECO:0000313" key="6">
    <source>
        <dbReference type="Proteomes" id="UP001501479"/>
    </source>
</evidence>
<protein>
    <submittedName>
        <fullName evidence="5">ABC transporter ATP-binding protein</fullName>
    </submittedName>
</protein>
<proteinExistence type="predicted"/>
<evidence type="ECO:0000313" key="5">
    <source>
        <dbReference type="EMBL" id="GAA3717154.1"/>
    </source>
</evidence>
<dbReference type="InterPro" id="IPR027417">
    <property type="entry name" value="P-loop_NTPase"/>
</dbReference>
<evidence type="ECO:0000256" key="1">
    <source>
        <dbReference type="ARBA" id="ARBA00022448"/>
    </source>
</evidence>
<dbReference type="PANTHER" id="PTHR42939:SF1">
    <property type="entry name" value="ABC TRANSPORTER ATP-BINDING PROTEIN ALBC-RELATED"/>
    <property type="match status" value="1"/>
</dbReference>
<evidence type="ECO:0000259" key="4">
    <source>
        <dbReference type="PROSITE" id="PS50893"/>
    </source>
</evidence>
<comment type="caution">
    <text evidence="5">The sequence shown here is derived from an EMBL/GenBank/DDBJ whole genome shotgun (WGS) entry which is preliminary data.</text>
</comment>
<dbReference type="Proteomes" id="UP001501479">
    <property type="component" value="Unassembled WGS sequence"/>
</dbReference>
<keyword evidence="2" id="KW-0547">Nucleotide-binding</keyword>
<reference evidence="6" key="1">
    <citation type="journal article" date="2019" name="Int. J. Syst. Evol. Microbiol.">
        <title>The Global Catalogue of Microorganisms (GCM) 10K type strain sequencing project: providing services to taxonomists for standard genome sequencing and annotation.</title>
        <authorList>
            <consortium name="The Broad Institute Genomics Platform"/>
            <consortium name="The Broad Institute Genome Sequencing Center for Infectious Disease"/>
            <person name="Wu L."/>
            <person name="Ma J."/>
        </authorList>
    </citation>
    <scope>NUCLEOTIDE SEQUENCE [LARGE SCALE GENOMIC DNA]</scope>
    <source>
        <strain evidence="6">JCM 17329</strain>
    </source>
</reference>
<dbReference type="InterPro" id="IPR003593">
    <property type="entry name" value="AAA+_ATPase"/>
</dbReference>
<evidence type="ECO:0000256" key="3">
    <source>
        <dbReference type="ARBA" id="ARBA00022840"/>
    </source>
</evidence>
<dbReference type="Pfam" id="PF00005">
    <property type="entry name" value="ABC_tran"/>
    <property type="match status" value="1"/>
</dbReference>
<organism evidence="5 6">
    <name type="scientific">Oceanisphaera sediminis</name>
    <dbReference type="NCBI Taxonomy" id="981381"/>
    <lineage>
        <taxon>Bacteria</taxon>
        <taxon>Pseudomonadati</taxon>
        <taxon>Pseudomonadota</taxon>
        <taxon>Gammaproteobacteria</taxon>
        <taxon>Aeromonadales</taxon>
        <taxon>Aeromonadaceae</taxon>
        <taxon>Oceanisphaera</taxon>
    </lineage>
</organism>
<dbReference type="CDD" id="cd03230">
    <property type="entry name" value="ABC_DR_subfamily_A"/>
    <property type="match status" value="1"/>
</dbReference>
<dbReference type="PROSITE" id="PS50893">
    <property type="entry name" value="ABC_TRANSPORTER_2"/>
    <property type="match status" value="1"/>
</dbReference>
<dbReference type="EMBL" id="BAABDS010000039">
    <property type="protein sequence ID" value="GAA3717154.1"/>
    <property type="molecule type" value="Genomic_DNA"/>
</dbReference>
<sequence>MSIIRLRQVVKHFAEREVLNNISLEVKPGEVLGLLGHNGAGKTTTIKLILGLLRPDGGEVRVMDQDPAGRDFRELRRHLGFLQENVSFYDQLSGAEVITYLAKLKGVFPAQGMALLERLGLAEASGRRVKTYSKGMRQRLGLAQALLGQPKVLLLDEPTVGLDPVATHHFYQQIDELRRQGCAIVLCSHVLAGVEPYLDRVAVMGQGKLLAVGHLDALRAESRLPVTLTLQGRELHRSLPERFWPLVTEASEQQLVLQTDVAGQRVLAEVICSLPDIEQFQWQQPNLPELYQHICYGAADANTADYCP</sequence>
<dbReference type="PROSITE" id="PS00211">
    <property type="entry name" value="ABC_TRANSPORTER_1"/>
    <property type="match status" value="1"/>
</dbReference>